<comment type="caution">
    <text evidence="2">The sequence shown here is derived from an EMBL/GenBank/DDBJ whole genome shotgun (WGS) entry which is preliminary data.</text>
</comment>
<gene>
    <name evidence="2" type="ORF">PACLA_8A032406</name>
</gene>
<dbReference type="OrthoDB" id="6080250at2759"/>
<protein>
    <submittedName>
        <fullName evidence="2">Uncharacterized protein</fullName>
    </submittedName>
</protein>
<organism evidence="2 3">
    <name type="scientific">Paramuricea clavata</name>
    <name type="common">Red gorgonian</name>
    <name type="synonym">Violescent sea-whip</name>
    <dbReference type="NCBI Taxonomy" id="317549"/>
    <lineage>
        <taxon>Eukaryota</taxon>
        <taxon>Metazoa</taxon>
        <taxon>Cnidaria</taxon>
        <taxon>Anthozoa</taxon>
        <taxon>Octocorallia</taxon>
        <taxon>Malacalcyonacea</taxon>
        <taxon>Plexauridae</taxon>
        <taxon>Paramuricea</taxon>
    </lineage>
</organism>
<proteinExistence type="predicted"/>
<feature type="compositionally biased region" description="Basic and acidic residues" evidence="1">
    <location>
        <begin position="1"/>
        <end position="11"/>
    </location>
</feature>
<feature type="region of interest" description="Disordered" evidence="1">
    <location>
        <begin position="1"/>
        <end position="23"/>
    </location>
</feature>
<reference evidence="2" key="1">
    <citation type="submission" date="2020-04" db="EMBL/GenBank/DDBJ databases">
        <authorList>
            <person name="Alioto T."/>
            <person name="Alioto T."/>
            <person name="Gomez Garrido J."/>
        </authorList>
    </citation>
    <scope>NUCLEOTIDE SEQUENCE</scope>
    <source>
        <strain evidence="2">A484AB</strain>
    </source>
</reference>
<dbReference type="Proteomes" id="UP001152795">
    <property type="component" value="Unassembled WGS sequence"/>
</dbReference>
<evidence type="ECO:0000313" key="3">
    <source>
        <dbReference type="Proteomes" id="UP001152795"/>
    </source>
</evidence>
<sequence>MNGENNKETKIKKQTTWKAGKDQYKTDSKLCRVKRKVGLVEHDKSKEHLEPLFIRAVNYSSSKSNNNDEDEYFKTLVMQDKQIQFKIDTGSQANILPITTFRSLKDVQLETTAVKLTSYTGEHLPTSKDLNLIKLVMNVKLSKRENMTAKSVNDIYGQSIS</sequence>
<dbReference type="AlphaFoldDB" id="A0A6S7G0B3"/>
<evidence type="ECO:0000256" key="1">
    <source>
        <dbReference type="SAM" id="MobiDB-lite"/>
    </source>
</evidence>
<evidence type="ECO:0000313" key="2">
    <source>
        <dbReference type="EMBL" id="CAB3981546.1"/>
    </source>
</evidence>
<dbReference type="EMBL" id="CACRXK020000401">
    <property type="protein sequence ID" value="CAB3981546.1"/>
    <property type="molecule type" value="Genomic_DNA"/>
</dbReference>
<accession>A0A6S7G0B3</accession>
<keyword evidence="3" id="KW-1185">Reference proteome</keyword>
<name>A0A6S7G0B3_PARCT</name>